<sequence length="470" mass="49591">MGRGDTKEAECTGGLGLWRAHRLLSHVPSIYGPGVQQGHAGAKAGGWGAEPPATEAQSGPLHGLSLPPSHSIPVTTGRGLLVSTVPGGVFRAIPLERTGGDLCSTGDPMTGWSEGRSPRVCTVVACKRRESPEGDSFVVSAYASGRKGAEEAERRGGGGGAEPSARDKQPPLHPLSPPPPAAPLLLGPERQSVFSQEDVAALPLGPSPPGGCPCPLSGRLLRTCHMLIPLHDAGLVGCQGRSQAALGTLWFQIQQRRRPMAEAAPCPVRGPYCVDENTERRNHYLDLAGIENYTSKFGPGSLAAQPKQEHPSKGSHPQTRSRSQESDTHTGHHRRSQVLAEPAESAARALDTPPQLKVPEKQFLKSPKGMGKPPVGLGGSRPGKAFSYHLAAPPQGPQDGHHLPLQPPQPPPQPYGHKRSRQKGREGYSPLKATYTLPSAVEHEVVRDLHGGGDLMGTREAVPPSSEPLS</sequence>
<proteinExistence type="inferred from homology"/>
<dbReference type="GO" id="GO:0005737">
    <property type="term" value="C:cytoplasm"/>
    <property type="evidence" value="ECO:0007669"/>
    <property type="project" value="UniProtKB-SubCell"/>
</dbReference>
<dbReference type="KEGG" id="tmu:101344726"/>
<evidence type="ECO:0000256" key="4">
    <source>
        <dbReference type="ARBA" id="ARBA00022687"/>
    </source>
</evidence>
<keyword evidence="3" id="KW-0963">Cytoplasm</keyword>
<dbReference type="Proteomes" id="UP000248480">
    <property type="component" value="Unplaced"/>
</dbReference>
<feature type="region of interest" description="Disordered" evidence="8">
    <location>
        <begin position="144"/>
        <end position="186"/>
    </location>
</feature>
<evidence type="ECO:0000256" key="8">
    <source>
        <dbReference type="SAM" id="MobiDB-lite"/>
    </source>
</evidence>
<evidence type="ECO:0000313" key="10">
    <source>
        <dbReference type="RefSeq" id="XP_012412094.1"/>
    </source>
</evidence>
<evidence type="ECO:0000256" key="2">
    <source>
        <dbReference type="ARBA" id="ARBA00022475"/>
    </source>
</evidence>
<dbReference type="GO" id="GO:0005886">
    <property type="term" value="C:plasma membrane"/>
    <property type="evidence" value="ECO:0007669"/>
    <property type="project" value="UniProtKB-SubCell"/>
</dbReference>
<feature type="compositionally biased region" description="Pro residues" evidence="8">
    <location>
        <begin position="405"/>
        <end position="414"/>
    </location>
</feature>
<feature type="compositionally biased region" description="Pro residues" evidence="8">
    <location>
        <begin position="171"/>
        <end position="182"/>
    </location>
</feature>
<feature type="region of interest" description="Disordered" evidence="8">
    <location>
        <begin position="450"/>
        <end position="470"/>
    </location>
</feature>
<evidence type="ECO:0000256" key="1">
    <source>
        <dbReference type="ARBA" id="ARBA00007081"/>
    </source>
</evidence>
<evidence type="ECO:0000256" key="7">
    <source>
        <dbReference type="RuleBase" id="RU367060"/>
    </source>
</evidence>
<dbReference type="GO" id="GO:0090090">
    <property type="term" value="P:negative regulation of canonical Wnt signaling pathway"/>
    <property type="evidence" value="ECO:0007669"/>
    <property type="project" value="UniProtKB-ARBA"/>
</dbReference>
<organism evidence="9 10">
    <name type="scientific">Trichechus manatus latirostris</name>
    <name type="common">Florida manatee</name>
    <dbReference type="NCBI Taxonomy" id="127582"/>
    <lineage>
        <taxon>Eukaryota</taxon>
        <taxon>Metazoa</taxon>
        <taxon>Chordata</taxon>
        <taxon>Craniata</taxon>
        <taxon>Vertebrata</taxon>
        <taxon>Euteleostomi</taxon>
        <taxon>Mammalia</taxon>
        <taxon>Eutheria</taxon>
        <taxon>Afrotheria</taxon>
        <taxon>Sirenia</taxon>
        <taxon>Trichechidae</taxon>
        <taxon>Trichechus</taxon>
    </lineage>
</organism>
<name>A0A2Y9FY31_TRIMA</name>
<dbReference type="OrthoDB" id="5953812at2759"/>
<comment type="function">
    <text evidence="7">Cell autonomous antagonist of the canonical Wnt signaling pathway.</text>
</comment>
<dbReference type="GO" id="GO:0016055">
    <property type="term" value="P:Wnt signaling pathway"/>
    <property type="evidence" value="ECO:0007669"/>
    <property type="project" value="UniProtKB-UniRule"/>
</dbReference>
<dbReference type="GO" id="GO:0046872">
    <property type="term" value="F:metal ion binding"/>
    <property type="evidence" value="ECO:0007669"/>
    <property type="project" value="UniProtKB-KW"/>
</dbReference>
<evidence type="ECO:0000313" key="9">
    <source>
        <dbReference type="Proteomes" id="UP000248480"/>
    </source>
</evidence>
<dbReference type="InterPro" id="IPR040140">
    <property type="entry name" value="Nkd-like"/>
</dbReference>
<keyword evidence="5" id="KW-0479">Metal-binding</keyword>
<dbReference type="InParanoid" id="A0A2Y9FY31"/>
<dbReference type="FunCoup" id="A0A2Y9FY31">
    <property type="interactions" value="367"/>
</dbReference>
<keyword evidence="2 7" id="KW-1003">Cell membrane</keyword>
<comment type="subcellular location">
    <subcellularLocation>
        <location evidence="7">Cell membrane</location>
    </subcellularLocation>
    <subcellularLocation>
        <location evidence="7">Cytoplasm</location>
    </subcellularLocation>
</comment>
<dbReference type="GeneID" id="101344726"/>
<dbReference type="CTD" id="85409"/>
<keyword evidence="6" id="KW-0472">Membrane</keyword>
<evidence type="ECO:0000256" key="5">
    <source>
        <dbReference type="ARBA" id="ARBA00022723"/>
    </source>
</evidence>
<keyword evidence="4 7" id="KW-0879">Wnt signaling pathway</keyword>
<feature type="region of interest" description="Disordered" evidence="8">
    <location>
        <begin position="296"/>
        <end position="436"/>
    </location>
</feature>
<dbReference type="RefSeq" id="XP_012412094.1">
    <property type="nucleotide sequence ID" value="XM_012556640.1"/>
</dbReference>
<dbReference type="PANTHER" id="PTHR22611">
    <property type="entry name" value="PROTEIN NAKED CUTICLE"/>
    <property type="match status" value="1"/>
</dbReference>
<gene>
    <name evidence="10" type="primary">NKD2</name>
</gene>
<dbReference type="AlphaFoldDB" id="A0A2Y9FY31"/>
<comment type="similarity">
    <text evidence="1 7">Belongs to the NKD family.</text>
</comment>
<keyword evidence="9" id="KW-1185">Reference proteome</keyword>
<dbReference type="STRING" id="127582.A0A2Y9FY31"/>
<accession>A0A2Y9FY31</accession>
<feature type="compositionally biased region" description="Basic and acidic residues" evidence="8">
    <location>
        <begin position="147"/>
        <end position="156"/>
    </location>
</feature>
<reference evidence="10" key="1">
    <citation type="submission" date="2025-08" db="UniProtKB">
        <authorList>
            <consortium name="RefSeq"/>
        </authorList>
    </citation>
    <scope>IDENTIFICATION</scope>
</reference>
<feature type="region of interest" description="Disordered" evidence="8">
    <location>
        <begin position="35"/>
        <end position="70"/>
    </location>
</feature>
<evidence type="ECO:0000256" key="3">
    <source>
        <dbReference type="ARBA" id="ARBA00022490"/>
    </source>
</evidence>
<protein>
    <recommendedName>
        <fullName evidence="7">Protein naked cuticle homolog</fullName>
    </recommendedName>
</protein>
<evidence type="ECO:0000256" key="6">
    <source>
        <dbReference type="ARBA" id="ARBA00023136"/>
    </source>
</evidence>
<dbReference type="PANTHER" id="PTHR22611:SF1">
    <property type="entry name" value="PROTEIN NAKED CUTICLE HOMOLOG 2"/>
    <property type="match status" value="1"/>
</dbReference>